<dbReference type="InterPro" id="IPR002560">
    <property type="entry name" value="Transposase_DDE"/>
</dbReference>
<dbReference type="AlphaFoldDB" id="A0A158M1K1"/>
<evidence type="ECO:0000313" key="2">
    <source>
        <dbReference type="EMBL" id="KAK88573.1"/>
    </source>
</evidence>
<accession>A0A158M1K1</accession>
<reference evidence="2 3" key="1">
    <citation type="submission" date="2014-03" db="EMBL/GenBank/DDBJ databases">
        <title>Genome sequence of Bordetella holmseii.</title>
        <authorList>
            <person name="Harvill E."/>
            <person name="Goodfield L.L."/>
            <person name="Ivanov Y."/>
            <person name="Meyer J.A."/>
            <person name="Newth C."/>
            <person name="Cassiday P."/>
            <person name="Tondella M.L."/>
            <person name="Liao P."/>
            <person name="Zimmerman J."/>
            <person name="Meert K."/>
            <person name="Wessel D."/>
            <person name="Berger J."/>
            <person name="Dean J.M."/>
            <person name="Holubkov R."/>
            <person name="Burr J."/>
            <person name="Liu T."/>
            <person name="Brinkac L.M."/>
            <person name="Sanka R."/>
            <person name="Kim M."/>
            <person name="Losada L."/>
        </authorList>
    </citation>
    <scope>NUCLEOTIDE SEQUENCE [LARGE SCALE GENOMIC DNA]</scope>
    <source>
        <strain evidence="2 3">CDC-H585-BH</strain>
    </source>
</reference>
<comment type="caution">
    <text evidence="2">The sequence shown here is derived from an EMBL/GenBank/DDBJ whole genome shotgun (WGS) entry which is preliminary data.</text>
</comment>
<protein>
    <submittedName>
        <fullName evidence="2">Transposase, ISL3 family</fullName>
    </submittedName>
</protein>
<organism evidence="2 3">
    <name type="scientific">Bordetella holmesii CDC-H585-BH</name>
    <dbReference type="NCBI Taxonomy" id="1331206"/>
    <lineage>
        <taxon>Bacteria</taxon>
        <taxon>Pseudomonadati</taxon>
        <taxon>Pseudomonadota</taxon>
        <taxon>Betaproteobacteria</taxon>
        <taxon>Burkholderiales</taxon>
        <taxon>Alcaligenaceae</taxon>
        <taxon>Bordetella</taxon>
    </lineage>
</organism>
<sequence length="48" mass="5742">SRCRHRLNTSIVEGINNTIKVIKRRAYGYRDQEYFFLKIRSAFPGIPR</sequence>
<evidence type="ECO:0000259" key="1">
    <source>
        <dbReference type="Pfam" id="PF01610"/>
    </source>
</evidence>
<feature type="domain" description="Transposase IS204/IS1001/IS1096/IS1165 DDE" evidence="1">
    <location>
        <begin position="3"/>
        <end position="39"/>
    </location>
</feature>
<dbReference type="RefSeq" id="WP_160170997.1">
    <property type="nucleotide sequence ID" value="NZ_JFZZ01000114.1"/>
</dbReference>
<dbReference type="Pfam" id="PF01610">
    <property type="entry name" value="DDE_Tnp_ISL3"/>
    <property type="match status" value="1"/>
</dbReference>
<gene>
    <name evidence="2" type="ORF">L497_3702</name>
</gene>
<name>A0A158M1K1_9BORD</name>
<dbReference type="Proteomes" id="UP000026682">
    <property type="component" value="Unassembled WGS sequence"/>
</dbReference>
<dbReference type="EMBL" id="JFZZ01000114">
    <property type="protein sequence ID" value="KAK88573.1"/>
    <property type="molecule type" value="Genomic_DNA"/>
</dbReference>
<evidence type="ECO:0000313" key="3">
    <source>
        <dbReference type="Proteomes" id="UP000026682"/>
    </source>
</evidence>
<feature type="non-terminal residue" evidence="2">
    <location>
        <position position="1"/>
    </location>
</feature>
<proteinExistence type="predicted"/>